<dbReference type="PANTHER" id="PTHR47331:SF1">
    <property type="entry name" value="GAG-LIKE PROTEIN"/>
    <property type="match status" value="1"/>
</dbReference>
<dbReference type="Pfam" id="PF03564">
    <property type="entry name" value="DUF1759"/>
    <property type="match status" value="1"/>
</dbReference>
<dbReference type="SMART" id="SM00343">
    <property type="entry name" value="ZnF_C2HC"/>
    <property type="match status" value="4"/>
</dbReference>
<evidence type="ECO:0000256" key="1">
    <source>
        <dbReference type="SAM" id="MobiDB-lite"/>
    </source>
</evidence>
<dbReference type="PANTHER" id="PTHR47331">
    <property type="entry name" value="PHD-TYPE DOMAIN-CONTAINING PROTEIN"/>
    <property type="match status" value="1"/>
</dbReference>
<dbReference type="EMBL" id="HBUF01051439">
    <property type="protein sequence ID" value="CAG6621963.1"/>
    <property type="molecule type" value="Transcribed_RNA"/>
</dbReference>
<feature type="compositionally biased region" description="Polar residues" evidence="1">
    <location>
        <begin position="116"/>
        <end position="128"/>
    </location>
</feature>
<evidence type="ECO:0000259" key="2">
    <source>
        <dbReference type="SMART" id="SM00343"/>
    </source>
</evidence>
<reference evidence="3" key="1">
    <citation type="submission" date="2021-05" db="EMBL/GenBank/DDBJ databases">
        <authorList>
            <person name="Alioto T."/>
            <person name="Alioto T."/>
            <person name="Gomez Garrido J."/>
        </authorList>
    </citation>
    <scope>NUCLEOTIDE SEQUENCE</scope>
</reference>
<feature type="domain" description="CCHC-type" evidence="2">
    <location>
        <begin position="378"/>
        <end position="394"/>
    </location>
</feature>
<feature type="domain" description="CCHC-type" evidence="2">
    <location>
        <begin position="505"/>
        <end position="521"/>
    </location>
</feature>
<dbReference type="EMBL" id="HBUF01051444">
    <property type="protein sequence ID" value="CAG6621968.1"/>
    <property type="molecule type" value="Transcribed_RNA"/>
</dbReference>
<dbReference type="InterPro" id="IPR001878">
    <property type="entry name" value="Znf_CCHC"/>
</dbReference>
<dbReference type="InterPro" id="IPR005312">
    <property type="entry name" value="DUF1759"/>
</dbReference>
<name>A0A8D8MCN8_9HEMI</name>
<feature type="region of interest" description="Disordered" evidence="1">
    <location>
        <begin position="111"/>
        <end position="134"/>
    </location>
</feature>
<protein>
    <recommendedName>
        <fullName evidence="2">CCHC-type domain-containing protein</fullName>
    </recommendedName>
</protein>
<dbReference type="GO" id="GO:0008270">
    <property type="term" value="F:zinc ion binding"/>
    <property type="evidence" value="ECO:0007669"/>
    <property type="project" value="InterPro"/>
</dbReference>
<feature type="domain" description="CCHC-type" evidence="2">
    <location>
        <begin position="344"/>
        <end position="360"/>
    </location>
</feature>
<dbReference type="AlphaFoldDB" id="A0A8D8MCN8"/>
<dbReference type="GO" id="GO:0003676">
    <property type="term" value="F:nucleic acid binding"/>
    <property type="evidence" value="ECO:0007669"/>
    <property type="project" value="InterPro"/>
</dbReference>
<feature type="domain" description="CCHC-type" evidence="2">
    <location>
        <begin position="471"/>
        <end position="487"/>
    </location>
</feature>
<accession>A0A8D8MCN8</accession>
<proteinExistence type="predicted"/>
<evidence type="ECO:0000313" key="3">
    <source>
        <dbReference type="EMBL" id="CAG6621963.1"/>
    </source>
</evidence>
<organism evidence="3">
    <name type="scientific">Cacopsylla melanoneura</name>
    <dbReference type="NCBI Taxonomy" id="428564"/>
    <lineage>
        <taxon>Eukaryota</taxon>
        <taxon>Metazoa</taxon>
        <taxon>Ecdysozoa</taxon>
        <taxon>Arthropoda</taxon>
        <taxon>Hexapoda</taxon>
        <taxon>Insecta</taxon>
        <taxon>Pterygota</taxon>
        <taxon>Neoptera</taxon>
        <taxon>Paraneoptera</taxon>
        <taxon>Hemiptera</taxon>
        <taxon>Sternorrhyncha</taxon>
        <taxon>Psylloidea</taxon>
        <taxon>Psyllidae</taxon>
        <taxon>Psyllinae</taxon>
        <taxon>Cacopsylla</taxon>
    </lineage>
</organism>
<sequence>MSLERALCKQKRYLSSLKGVDDFVRDLEHDSNNPVGLTLVSIRSKLDLLRREQNLFETLHFEILDLKSNHEDSEQISVFDRYLDTSNKLIDSLRWKEEQLLDIRENSLQDRDEGSVASNGSMHTATSRHQVEGPHVKLPPIELPSFRGDSDQWLPFKDTFCALVQDNDFLTDVQKLHYLKSSLKGEALGLVGSLSSSGQNYKIAWTLLRDHYENKRLIINDHLKAIFEVPVVGTQDFKGFSMLANEVRKNLKAIEALEISVEGWDPLLLYIISNKLDRDTQREWETSISSNKEMPLVTELLDFLVNKGKVEQMLSSGKAEAFRQAQNIRPIQGPNRQGFKEQEVCLYCTKKGHTIVKCHRFLALKHSDKRDFITRERLCFICLSNKHGVAVCRDKPCTTCKGRHNFVLHEPSFRTQSQVQVEPSTASTSNNNVLLTTSVNHRYRARQESVPQEKTVSVLHVTSKSRVTQGLCTYCKKGGHSIQNCGEFSALLLQDRRKFVDRKGLCYICLSDQHISVYCKRGGCAVCKNKHNILLHRYQIGKNGSPGNRVRFSGTSTGEVPVKETPLQIGIIRVELPASGNVGSNDDRFHRVESKGKHTVGDKVFKGNGCRYSRYTLARGGQQHKYTIGKKNVQEACLITHPYSPQSSPSTYVPNNYQKGWQSKVFDSFSMTEVSDRLQRLERIFQDCQLSGQGWPEGKDKTMLEKPCPTIKGVNDRFSCHNWPDRIRSQGSARYLRNVPIV</sequence>